<organism evidence="9 11">
    <name type="scientific">Corynebacterium bovis</name>
    <dbReference type="NCBI Taxonomy" id="36808"/>
    <lineage>
        <taxon>Bacteria</taxon>
        <taxon>Bacillati</taxon>
        <taxon>Actinomycetota</taxon>
        <taxon>Actinomycetes</taxon>
        <taxon>Mycobacteriales</taxon>
        <taxon>Corynebacteriaceae</taxon>
        <taxon>Corynebacterium</taxon>
    </lineage>
</organism>
<evidence type="ECO:0000256" key="5">
    <source>
        <dbReference type="SAM" id="MobiDB-lite"/>
    </source>
</evidence>
<name>A0A3R8QIH7_9CORY</name>
<dbReference type="HAMAP" id="MF_00636">
    <property type="entry name" value="RapZ_like"/>
    <property type="match status" value="1"/>
</dbReference>
<dbReference type="Pfam" id="PF03668">
    <property type="entry name" value="RapZ-like_N"/>
    <property type="match status" value="1"/>
</dbReference>
<accession>A0A3R8QIH7</accession>
<evidence type="ECO:0000256" key="4">
    <source>
        <dbReference type="HAMAP-Rule" id="MF_00636"/>
    </source>
</evidence>
<dbReference type="EMBL" id="PQNK01000011">
    <property type="protein sequence ID" value="RRO86258.1"/>
    <property type="molecule type" value="Genomic_DNA"/>
</dbReference>
<keyword evidence="1 4" id="KW-0547">Nucleotide-binding</keyword>
<feature type="binding site" evidence="4">
    <location>
        <begin position="39"/>
        <end position="46"/>
    </location>
    <ligand>
        <name>ATP</name>
        <dbReference type="ChEBI" id="CHEBI:30616"/>
    </ligand>
</feature>
<evidence type="ECO:0000259" key="7">
    <source>
        <dbReference type="Pfam" id="PF22740"/>
    </source>
</evidence>
<dbReference type="GO" id="GO:0005525">
    <property type="term" value="F:GTP binding"/>
    <property type="evidence" value="ECO:0007669"/>
    <property type="project" value="UniProtKB-UniRule"/>
</dbReference>
<keyword evidence="3 4" id="KW-0342">GTP-binding</keyword>
<dbReference type="InterPro" id="IPR053931">
    <property type="entry name" value="RapZ_C"/>
</dbReference>
<proteinExistence type="inferred from homology"/>
<dbReference type="Proteomes" id="UP000278422">
    <property type="component" value="Unassembled WGS sequence"/>
</dbReference>
<dbReference type="Pfam" id="PF22740">
    <property type="entry name" value="PapZ_C"/>
    <property type="match status" value="1"/>
</dbReference>
<dbReference type="GO" id="GO:0005524">
    <property type="term" value="F:ATP binding"/>
    <property type="evidence" value="ECO:0007669"/>
    <property type="project" value="UniProtKB-UniRule"/>
</dbReference>
<feature type="domain" description="RapZ C-terminal" evidence="7">
    <location>
        <begin position="194"/>
        <end position="313"/>
    </location>
</feature>
<dbReference type="PANTHER" id="PTHR30448:SF0">
    <property type="entry name" value="RNASE ADAPTER PROTEIN RAPZ"/>
    <property type="match status" value="1"/>
</dbReference>
<evidence type="ECO:0000313" key="10">
    <source>
        <dbReference type="Proteomes" id="UP000276526"/>
    </source>
</evidence>
<dbReference type="RefSeq" id="WP_010265096.1">
    <property type="nucleotide sequence ID" value="NZ_CP066067.1"/>
</dbReference>
<dbReference type="NCBIfam" id="NF003828">
    <property type="entry name" value="PRK05416.1"/>
    <property type="match status" value="1"/>
</dbReference>
<comment type="caution">
    <text evidence="9">The sequence shown here is derived from an EMBL/GenBank/DDBJ whole genome shotgun (WGS) entry which is preliminary data.</text>
</comment>
<dbReference type="AlphaFoldDB" id="A0A3R8QIH7"/>
<dbReference type="InterPro" id="IPR027417">
    <property type="entry name" value="P-loop_NTPase"/>
</dbReference>
<feature type="region of interest" description="Disordered" evidence="5">
    <location>
        <begin position="1"/>
        <end position="33"/>
    </location>
</feature>
<reference evidence="10 11" key="1">
    <citation type="submission" date="2018-01" db="EMBL/GenBank/DDBJ databases">
        <title>Twenty Corynebacterium bovis Genomes.</title>
        <authorList>
            <person name="Gulvik C.A."/>
        </authorList>
    </citation>
    <scope>NUCLEOTIDE SEQUENCE [LARGE SCALE GENOMIC DNA]</scope>
    <source>
        <strain evidence="9 11">16-2004</strain>
        <strain evidence="8 10">F6900</strain>
    </source>
</reference>
<dbReference type="OrthoDB" id="9784461at2"/>
<evidence type="ECO:0000256" key="2">
    <source>
        <dbReference type="ARBA" id="ARBA00022840"/>
    </source>
</evidence>
<evidence type="ECO:0000313" key="9">
    <source>
        <dbReference type="EMBL" id="RRQ04843.1"/>
    </source>
</evidence>
<protein>
    <submittedName>
        <fullName evidence="9">RNase adapter RapZ</fullName>
    </submittedName>
</protein>
<dbReference type="PANTHER" id="PTHR30448">
    <property type="entry name" value="RNASE ADAPTER PROTEIN RAPZ"/>
    <property type="match status" value="1"/>
</dbReference>
<dbReference type="InterPro" id="IPR053930">
    <property type="entry name" value="RapZ-like_N"/>
</dbReference>
<dbReference type="PIRSF" id="PIRSF005052">
    <property type="entry name" value="P-loopkin"/>
    <property type="match status" value="1"/>
</dbReference>
<dbReference type="Proteomes" id="UP000276526">
    <property type="component" value="Unassembled WGS sequence"/>
</dbReference>
<evidence type="ECO:0000259" key="6">
    <source>
        <dbReference type="Pfam" id="PF03668"/>
    </source>
</evidence>
<gene>
    <name evidence="9" type="ORF">CXF42_03450</name>
    <name evidence="8" type="ORF">CXF48_07515</name>
</gene>
<dbReference type="SUPFAM" id="SSF52540">
    <property type="entry name" value="P-loop containing nucleoside triphosphate hydrolases"/>
    <property type="match status" value="1"/>
</dbReference>
<evidence type="ECO:0000256" key="1">
    <source>
        <dbReference type="ARBA" id="ARBA00022741"/>
    </source>
</evidence>
<sequence length="316" mass="35178">MEKPETPVPETADRTPARGPAADGGSPTPPETSLVLITGMSGAGRKAAATALEEMGWYVADNLPPELIMRMVELSFETDSPVERLAIVTDVRSRDFAGSLEDVLTSLHDTGRSPVVLFMEADDATLIRRFDTVRRTHPLQDGETLQTGIDRERAMLAGIRARADVVIDTSGKSIHDLRRSIEDYFRTRSGARQHLTIESFGFKHGAPRDVDMLLDVRFLPNPYWNPDLRPYRGVDEPVSTFVLSRPGAREFIGSVHDMVHTMLPGYRREGKNFIALAVGCTGGHHRSVAVVEELAELFRKDNLDVRVVHRDLERNQ</sequence>
<dbReference type="EMBL" id="PQNQ01000006">
    <property type="protein sequence ID" value="RRQ04843.1"/>
    <property type="molecule type" value="Genomic_DNA"/>
</dbReference>
<evidence type="ECO:0000256" key="3">
    <source>
        <dbReference type="ARBA" id="ARBA00023134"/>
    </source>
</evidence>
<keyword evidence="11" id="KW-1185">Reference proteome</keyword>
<evidence type="ECO:0000313" key="11">
    <source>
        <dbReference type="Proteomes" id="UP000278422"/>
    </source>
</evidence>
<evidence type="ECO:0000313" key="8">
    <source>
        <dbReference type="EMBL" id="RRO86258.1"/>
    </source>
</evidence>
<keyword evidence="2 4" id="KW-0067">ATP-binding</keyword>
<feature type="binding site" evidence="4">
    <location>
        <begin position="90"/>
        <end position="93"/>
    </location>
    <ligand>
        <name>GTP</name>
        <dbReference type="ChEBI" id="CHEBI:37565"/>
    </ligand>
</feature>
<dbReference type="InterPro" id="IPR005337">
    <property type="entry name" value="RapZ-like"/>
</dbReference>
<feature type="domain" description="RapZ-like N-terminal" evidence="6">
    <location>
        <begin position="33"/>
        <end position="188"/>
    </location>
</feature>
<feature type="compositionally biased region" description="Basic and acidic residues" evidence="5">
    <location>
        <begin position="1"/>
        <end position="16"/>
    </location>
</feature>